<reference evidence="2" key="1">
    <citation type="journal article" date="2019" name="Int. J. Syst. Evol. Microbiol.">
        <title>The Global Catalogue of Microorganisms (GCM) 10K type strain sequencing project: providing services to taxonomists for standard genome sequencing and annotation.</title>
        <authorList>
            <consortium name="The Broad Institute Genomics Platform"/>
            <consortium name="The Broad Institute Genome Sequencing Center for Infectious Disease"/>
            <person name="Wu L."/>
            <person name="Ma J."/>
        </authorList>
    </citation>
    <scope>NUCLEOTIDE SEQUENCE [LARGE SCALE GENOMIC DNA]</scope>
    <source>
        <strain evidence="2">CGMCC 1.12806</strain>
    </source>
</reference>
<dbReference type="Gene3D" id="3.40.30.10">
    <property type="entry name" value="Glutaredoxin"/>
    <property type="match status" value="1"/>
</dbReference>
<dbReference type="NCBIfam" id="NF033727">
    <property type="entry name" value="chaperon_ArsD"/>
    <property type="match status" value="1"/>
</dbReference>
<dbReference type="Pfam" id="PF06953">
    <property type="entry name" value="ArsD"/>
    <property type="match status" value="1"/>
</dbReference>
<dbReference type="InterPro" id="IPR010712">
    <property type="entry name" value="Arsenical-R_ArsD"/>
</dbReference>
<protein>
    <submittedName>
        <fullName evidence="1">Arsenic resistance operon repressor</fullName>
    </submittedName>
</protein>
<comment type="caution">
    <text evidence="1">The sequence shown here is derived from an EMBL/GenBank/DDBJ whole genome shotgun (WGS) entry which is preliminary data.</text>
</comment>
<gene>
    <name evidence="1" type="primary">arsD</name>
    <name evidence="1" type="ORF">GCM10011328_20040</name>
</gene>
<organism evidence="1 2">
    <name type="scientific">Hafnia psychrotolerans</name>
    <dbReference type="NCBI Taxonomy" id="1477018"/>
    <lineage>
        <taxon>Bacteria</taxon>
        <taxon>Pseudomonadati</taxon>
        <taxon>Pseudomonadota</taxon>
        <taxon>Gammaproteobacteria</taxon>
        <taxon>Enterobacterales</taxon>
        <taxon>Hafniaceae</taxon>
        <taxon>Hafnia</taxon>
    </lineage>
</organism>
<proteinExistence type="predicted"/>
<name>A0ABQ1GJN0_9GAMM</name>
<sequence length="123" mass="13245">MKTLSVYDPALCCTSGVCGTEVDQALVSFSADVAWLKQQGVSVERFNLSQQPMAFAENPSVKAFLERSGAESLPLILLDSEFVLSGRYPTRQDLARWFGITQEKVGVGMAPAKNCCGGKTSCC</sequence>
<evidence type="ECO:0000313" key="1">
    <source>
        <dbReference type="EMBL" id="GGA44895.1"/>
    </source>
</evidence>
<evidence type="ECO:0000313" key="2">
    <source>
        <dbReference type="Proteomes" id="UP000627464"/>
    </source>
</evidence>
<keyword evidence="2" id="KW-1185">Reference proteome</keyword>
<dbReference type="RefSeq" id="WP_188473116.1">
    <property type="nucleotide sequence ID" value="NZ_BMFZ01000004.1"/>
</dbReference>
<dbReference type="Proteomes" id="UP000627464">
    <property type="component" value="Unassembled WGS sequence"/>
</dbReference>
<dbReference type="EMBL" id="BMFZ01000004">
    <property type="protein sequence ID" value="GGA44895.1"/>
    <property type="molecule type" value="Genomic_DNA"/>
</dbReference>
<accession>A0ABQ1GJN0</accession>